<dbReference type="GO" id="GO:0070483">
    <property type="term" value="P:detection of hypoxia"/>
    <property type="evidence" value="ECO:0007669"/>
    <property type="project" value="UniProtKB-ARBA"/>
</dbReference>
<evidence type="ECO:0000256" key="2">
    <source>
        <dbReference type="ARBA" id="ARBA00006622"/>
    </source>
</evidence>
<reference evidence="9 10" key="1">
    <citation type="journal article" date="2020" name="Nat. Commun.">
        <title>Genome of Tripterygium wilfordii and identification of cytochrome P450 involved in triptolide biosynthesis.</title>
        <authorList>
            <person name="Tu L."/>
            <person name="Su P."/>
            <person name="Zhang Z."/>
            <person name="Gao L."/>
            <person name="Wang J."/>
            <person name="Hu T."/>
            <person name="Zhou J."/>
            <person name="Zhang Y."/>
            <person name="Zhao Y."/>
            <person name="Liu Y."/>
            <person name="Song Y."/>
            <person name="Tong Y."/>
            <person name="Lu Y."/>
            <person name="Yang J."/>
            <person name="Xu C."/>
            <person name="Jia M."/>
            <person name="Peters R.J."/>
            <person name="Huang L."/>
            <person name="Gao W."/>
        </authorList>
    </citation>
    <scope>NUCLEOTIDE SEQUENCE [LARGE SCALE GENOMIC DNA]</scope>
    <source>
        <strain evidence="10">cv. XIE 37</strain>
        <tissue evidence="9">Leaf</tissue>
    </source>
</reference>
<evidence type="ECO:0000313" key="10">
    <source>
        <dbReference type="Proteomes" id="UP000593562"/>
    </source>
</evidence>
<evidence type="ECO:0000256" key="4">
    <source>
        <dbReference type="ARBA" id="ARBA00022723"/>
    </source>
</evidence>
<evidence type="ECO:0000256" key="1">
    <source>
        <dbReference type="ARBA" id="ARBA00001954"/>
    </source>
</evidence>
<dbReference type="FunCoup" id="A0A7J7BTQ4">
    <property type="interactions" value="1908"/>
</dbReference>
<dbReference type="InterPro" id="IPR012864">
    <property type="entry name" value="PCO/ADO"/>
</dbReference>
<comment type="similarity">
    <text evidence="2">Belongs to the cysteine dioxygenase family.</text>
</comment>
<dbReference type="PANTHER" id="PTHR22966:SF1">
    <property type="entry name" value="PLANT CYSTEINE OXIDASE 1"/>
    <property type="match status" value="1"/>
</dbReference>
<proteinExistence type="inferred from homology"/>
<dbReference type="InterPro" id="IPR014710">
    <property type="entry name" value="RmlC-like_jellyroll"/>
</dbReference>
<evidence type="ECO:0000256" key="5">
    <source>
        <dbReference type="ARBA" id="ARBA00023002"/>
    </source>
</evidence>
<dbReference type="AlphaFoldDB" id="A0A7J7BTQ4"/>
<organism evidence="9 10">
    <name type="scientific">Tripterygium wilfordii</name>
    <name type="common">Thunder God vine</name>
    <dbReference type="NCBI Taxonomy" id="458696"/>
    <lineage>
        <taxon>Eukaryota</taxon>
        <taxon>Viridiplantae</taxon>
        <taxon>Streptophyta</taxon>
        <taxon>Embryophyta</taxon>
        <taxon>Tracheophyta</taxon>
        <taxon>Spermatophyta</taxon>
        <taxon>Magnoliopsida</taxon>
        <taxon>eudicotyledons</taxon>
        <taxon>Gunneridae</taxon>
        <taxon>Pentapetalae</taxon>
        <taxon>rosids</taxon>
        <taxon>fabids</taxon>
        <taxon>Celastrales</taxon>
        <taxon>Celastraceae</taxon>
        <taxon>Tripterygium</taxon>
    </lineage>
</organism>
<dbReference type="GO" id="GO:0017172">
    <property type="term" value="F:cysteine dioxygenase activity"/>
    <property type="evidence" value="ECO:0007669"/>
    <property type="project" value="UniProtKB-EC"/>
</dbReference>
<comment type="cofactor">
    <cofactor evidence="1">
        <name>Fe(2+)</name>
        <dbReference type="ChEBI" id="CHEBI:29033"/>
    </cofactor>
</comment>
<sequence length="294" mass="32720">MGLEMKSNKRNKEHCQLTKDNNNNSNSFPNANATISANSSPRKSRRRNRKMSMTPVQRLFETCKGVFSSGGPGNVPSPEHIKKLQAVLDEFKPGDVGLTPNMPYFRPTIGQRTPEITYLHLYKCDQFSIGIFCLPPSGVLPLHNHPGMTVFSKLLFGTLHIKSFDWVADAPCVSDVMNSEGKNPDIRLAKLKVDSDFIAPCDTSILYPSDGGNLHCFTAVTQCAVLDVLGPPYSDPDGRHCTYYYDFPYPKFSVKAVSVPEGEEEGYAWLQEREEPEDLALVAALYRGPQIVDK</sequence>
<dbReference type="EMBL" id="JAAARO010000023">
    <property type="protein sequence ID" value="KAF5725334.1"/>
    <property type="molecule type" value="Genomic_DNA"/>
</dbReference>
<keyword evidence="6" id="KW-0408">Iron</keyword>
<keyword evidence="10" id="KW-1185">Reference proteome</keyword>
<gene>
    <name evidence="9" type="ORF">HS088_TW23G00055</name>
</gene>
<evidence type="ECO:0000256" key="7">
    <source>
        <dbReference type="ARBA" id="ARBA00024284"/>
    </source>
</evidence>
<keyword evidence="5" id="KW-0560">Oxidoreductase</keyword>
<comment type="caution">
    <text evidence="9">The sequence shown here is derived from an EMBL/GenBank/DDBJ whole genome shotgun (WGS) entry which is preliminary data.</text>
</comment>
<evidence type="ECO:0000256" key="6">
    <source>
        <dbReference type="ARBA" id="ARBA00023004"/>
    </source>
</evidence>
<evidence type="ECO:0000256" key="8">
    <source>
        <dbReference type="SAM" id="MobiDB-lite"/>
    </source>
</evidence>
<dbReference type="OrthoDB" id="271433at2759"/>
<accession>A0A7J7BTQ4</accession>
<evidence type="ECO:0000256" key="3">
    <source>
        <dbReference type="ARBA" id="ARBA00013133"/>
    </source>
</evidence>
<dbReference type="InterPro" id="IPR011051">
    <property type="entry name" value="RmlC_Cupin_sf"/>
</dbReference>
<dbReference type="PANTHER" id="PTHR22966">
    <property type="entry name" value="2-AMINOETHANETHIOL DIOXYGENASE"/>
    <property type="match status" value="1"/>
</dbReference>
<protein>
    <recommendedName>
        <fullName evidence="3">cysteine dioxygenase</fullName>
        <ecNumber evidence="3">1.13.11.20</ecNumber>
    </recommendedName>
</protein>
<name>A0A7J7BTQ4_TRIWF</name>
<comment type="catalytic activity">
    <reaction evidence="7">
        <text>L-cysteine + O2 = 3-sulfino-L-alanine + H(+)</text>
        <dbReference type="Rhea" id="RHEA:20441"/>
        <dbReference type="ChEBI" id="CHEBI:15378"/>
        <dbReference type="ChEBI" id="CHEBI:15379"/>
        <dbReference type="ChEBI" id="CHEBI:35235"/>
        <dbReference type="ChEBI" id="CHEBI:61085"/>
        <dbReference type="EC" id="1.13.11.20"/>
    </reaction>
    <physiologicalReaction direction="left-to-right" evidence="7">
        <dbReference type="Rhea" id="RHEA:20442"/>
    </physiologicalReaction>
</comment>
<dbReference type="InParanoid" id="A0A7J7BTQ4"/>
<dbReference type="Pfam" id="PF07847">
    <property type="entry name" value="PCO_ADO"/>
    <property type="match status" value="1"/>
</dbReference>
<feature type="compositionally biased region" description="Low complexity" evidence="8">
    <location>
        <begin position="21"/>
        <end position="41"/>
    </location>
</feature>
<evidence type="ECO:0000313" key="9">
    <source>
        <dbReference type="EMBL" id="KAF5725334.1"/>
    </source>
</evidence>
<dbReference type="Gene3D" id="2.60.120.10">
    <property type="entry name" value="Jelly Rolls"/>
    <property type="match status" value="1"/>
</dbReference>
<keyword evidence="9" id="KW-0223">Dioxygenase</keyword>
<dbReference type="SUPFAM" id="SSF51182">
    <property type="entry name" value="RmlC-like cupins"/>
    <property type="match status" value="1"/>
</dbReference>
<keyword evidence="4" id="KW-0479">Metal-binding</keyword>
<feature type="region of interest" description="Disordered" evidence="8">
    <location>
        <begin position="1"/>
        <end position="54"/>
    </location>
</feature>
<dbReference type="EC" id="1.13.11.20" evidence="3"/>
<dbReference type="Proteomes" id="UP000593562">
    <property type="component" value="Unassembled WGS sequence"/>
</dbReference>
<dbReference type="GO" id="GO:0046872">
    <property type="term" value="F:metal ion binding"/>
    <property type="evidence" value="ECO:0007669"/>
    <property type="project" value="UniProtKB-KW"/>
</dbReference>
<dbReference type="CDD" id="cd20289">
    <property type="entry name" value="cupin_ADO"/>
    <property type="match status" value="1"/>
</dbReference>